<gene>
    <name evidence="6" type="ORF">A33I_04115</name>
</gene>
<evidence type="ECO:0000256" key="2">
    <source>
        <dbReference type="ARBA" id="ARBA00023002"/>
    </source>
</evidence>
<evidence type="ECO:0000259" key="5">
    <source>
        <dbReference type="Pfam" id="PF25137"/>
    </source>
</evidence>
<dbReference type="AlphaFoldDB" id="U6SWT9"/>
<keyword evidence="3" id="KW-0520">NAD</keyword>
<evidence type="ECO:0000256" key="1">
    <source>
        <dbReference type="ARBA" id="ARBA00007358"/>
    </source>
</evidence>
<dbReference type="FunFam" id="1.20.1090.10:FF:000001">
    <property type="entry name" value="Aldehyde-alcohol dehydrogenase"/>
    <property type="match status" value="1"/>
</dbReference>
<evidence type="ECO:0000256" key="3">
    <source>
        <dbReference type="ARBA" id="ARBA00023027"/>
    </source>
</evidence>
<organism evidence="6 7">
    <name type="scientific">Alkalihalophilus marmarensis DSM 21297</name>
    <dbReference type="NCBI Taxonomy" id="1188261"/>
    <lineage>
        <taxon>Bacteria</taxon>
        <taxon>Bacillati</taxon>
        <taxon>Bacillota</taxon>
        <taxon>Bacilli</taxon>
        <taxon>Bacillales</taxon>
        <taxon>Bacillaceae</taxon>
        <taxon>Alkalihalophilus</taxon>
    </lineage>
</organism>
<dbReference type="FunFam" id="3.40.50.1970:FF:000003">
    <property type="entry name" value="Alcohol dehydrogenase, iron-containing"/>
    <property type="match status" value="1"/>
</dbReference>
<evidence type="ECO:0000259" key="4">
    <source>
        <dbReference type="Pfam" id="PF00465"/>
    </source>
</evidence>
<dbReference type="Pfam" id="PF25137">
    <property type="entry name" value="ADH_Fe_C"/>
    <property type="match status" value="1"/>
</dbReference>
<dbReference type="PATRIC" id="fig|1188261.3.peg.231"/>
<dbReference type="InterPro" id="IPR039697">
    <property type="entry name" value="Alcohol_dehydrogenase_Fe"/>
</dbReference>
<keyword evidence="7" id="KW-1185">Reference proteome</keyword>
<evidence type="ECO:0000313" key="7">
    <source>
        <dbReference type="Proteomes" id="UP000017170"/>
    </source>
</evidence>
<dbReference type="GO" id="GO:0004022">
    <property type="term" value="F:alcohol dehydrogenase (NAD+) activity"/>
    <property type="evidence" value="ECO:0007669"/>
    <property type="project" value="UniProtKB-ARBA"/>
</dbReference>
<dbReference type="RefSeq" id="WP_022626642.1">
    <property type="nucleotide sequence ID" value="NZ_ATAE01000003.1"/>
</dbReference>
<evidence type="ECO:0000313" key="6">
    <source>
        <dbReference type="EMBL" id="ERN55136.1"/>
    </source>
</evidence>
<name>U6SWT9_9BACI</name>
<protein>
    <submittedName>
        <fullName evidence="6">Alcohol dehydrogenase</fullName>
    </submittedName>
</protein>
<dbReference type="InterPro" id="IPR001670">
    <property type="entry name" value="ADH_Fe/GldA"/>
</dbReference>
<accession>U6SWT9</accession>
<dbReference type="GO" id="GO:0046872">
    <property type="term" value="F:metal ion binding"/>
    <property type="evidence" value="ECO:0007669"/>
    <property type="project" value="InterPro"/>
</dbReference>
<feature type="domain" description="Fe-containing alcohol dehydrogenase-like C-terminal" evidence="5">
    <location>
        <begin position="187"/>
        <end position="381"/>
    </location>
</feature>
<dbReference type="Gene3D" id="3.40.50.1970">
    <property type="match status" value="1"/>
</dbReference>
<dbReference type="PROSITE" id="PS00913">
    <property type="entry name" value="ADH_IRON_1"/>
    <property type="match status" value="1"/>
</dbReference>
<reference evidence="6 7" key="1">
    <citation type="journal article" date="2013" name="Genome Announc.">
        <title>Genome Sequence of the Extreme Obligate Alkaliphile Bacillus marmarensis Strain DSM 21297.</title>
        <authorList>
            <person name="Wernick D.G."/>
            <person name="Choi K.Y."/>
            <person name="Tat C.A."/>
            <person name="Lafontaine Rivera J.G."/>
            <person name="Liao J.C."/>
        </authorList>
    </citation>
    <scope>NUCLEOTIDE SEQUENCE [LARGE SCALE GENOMIC DNA]</scope>
    <source>
        <strain evidence="6 7">DSM 21297</strain>
    </source>
</reference>
<sequence length="405" mass="44192">MSYTLRFPGVTEIGWGVFESLKEHVLKMEAKEILLISDDILLELESVKDIVENIMTVANIHVYSDVEAEPTLECAQRLVKYTKEKNVDVVIGLGGGSVLDLAKLAAVLSIHDGTVRDYLNLTGDKKIIARGLPKILVPTTSGTGSEVTNISVLALPGTKDVVAHDYLIADVALVDPALTVSVPPRLTAATGVDALTHAVEAFLSVQANSVTDGLAQKAMQLISGSLKQAVDNGENKEARRDLSEGSYLAGLSFFHAGVAGVHALAYPLGSKFHIPHGESNAVLLPYVLSYISKSCPDKMQQAAALLDPSYHPTKLYERDDYLGLFRQMIEDVNLPTSLKEYGVREEDLEALTADACKQTRLLARSPLPLTKEDIYRIYEMAFEGIRSYEYGPLNRRGNKGVCYRD</sequence>
<dbReference type="CDD" id="cd08551">
    <property type="entry name" value="Fe-ADH"/>
    <property type="match status" value="1"/>
</dbReference>
<dbReference type="InterPro" id="IPR056798">
    <property type="entry name" value="ADH_Fe_C"/>
</dbReference>
<proteinExistence type="inferred from homology"/>
<feature type="domain" description="Alcohol dehydrogenase iron-type/glycerol dehydrogenase GldA" evidence="4">
    <location>
        <begin position="12"/>
        <end position="176"/>
    </location>
</feature>
<comment type="similarity">
    <text evidence="1">Belongs to the iron-containing alcohol dehydrogenase family.</text>
</comment>
<dbReference type="PANTHER" id="PTHR11496:SF102">
    <property type="entry name" value="ALCOHOL DEHYDROGENASE 4"/>
    <property type="match status" value="1"/>
</dbReference>
<dbReference type="InterPro" id="IPR018211">
    <property type="entry name" value="ADH_Fe_CS"/>
</dbReference>
<dbReference type="Gene3D" id="1.20.1090.10">
    <property type="entry name" value="Dehydroquinate synthase-like - alpha domain"/>
    <property type="match status" value="1"/>
</dbReference>
<dbReference type="SUPFAM" id="SSF56796">
    <property type="entry name" value="Dehydroquinate synthase-like"/>
    <property type="match status" value="1"/>
</dbReference>
<dbReference type="Pfam" id="PF00465">
    <property type="entry name" value="Fe-ADH"/>
    <property type="match status" value="1"/>
</dbReference>
<keyword evidence="2" id="KW-0560">Oxidoreductase</keyword>
<dbReference type="EMBL" id="ATAE01000003">
    <property type="protein sequence ID" value="ERN55136.1"/>
    <property type="molecule type" value="Genomic_DNA"/>
</dbReference>
<comment type="caution">
    <text evidence="6">The sequence shown here is derived from an EMBL/GenBank/DDBJ whole genome shotgun (WGS) entry which is preliminary data.</text>
</comment>
<dbReference type="PANTHER" id="PTHR11496">
    <property type="entry name" value="ALCOHOL DEHYDROGENASE"/>
    <property type="match status" value="1"/>
</dbReference>
<dbReference type="Proteomes" id="UP000017170">
    <property type="component" value="Unassembled WGS sequence"/>
</dbReference>